<proteinExistence type="predicted"/>
<sequence length="247" mass="28585">MVENDPNYHNVRSHLSVAADAEKIDMDELDKENVQALRSFGIKPKQVELLFVTHLPTDSLVKVIGWQSEDSTRSFSNYLAQTSKNHRYWYKKKRSKGQHLVHAVYQSPNGPQVGLVFSSPNALNEADINQFLNRDVRFSRELFPDLTAVDCVPENQIGWGIDIPAELVRNEHTLLKIYRVGDQEEQLILYTLRNPGEFYYTAFSVCKDATYKVVYSDLQHGEIWSTQMHTDDIIEQDRLLMEEMGYQ</sequence>
<evidence type="ECO:0000313" key="2">
    <source>
        <dbReference type="Proteomes" id="UP000245627"/>
    </source>
</evidence>
<reference evidence="1 2" key="1">
    <citation type="submission" date="2018-04" db="EMBL/GenBank/DDBJ databases">
        <title>Sphingobacterium cortibacter sp. nov.</title>
        <authorList>
            <person name="Li Y."/>
        </authorList>
    </citation>
    <scope>NUCLEOTIDE SEQUENCE [LARGE SCALE GENOMIC DNA]</scope>
    <source>
        <strain evidence="1 2">2c-3</strain>
    </source>
</reference>
<accession>A0A2T8HHA8</accession>
<dbReference type="EMBL" id="QDKG01000004">
    <property type="protein sequence ID" value="PVH24783.1"/>
    <property type="molecule type" value="Genomic_DNA"/>
</dbReference>
<keyword evidence="2" id="KW-1185">Reference proteome</keyword>
<comment type="caution">
    <text evidence="1">The sequence shown here is derived from an EMBL/GenBank/DDBJ whole genome shotgun (WGS) entry which is preliminary data.</text>
</comment>
<dbReference type="RefSeq" id="WP_116776164.1">
    <property type="nucleotide sequence ID" value="NZ_QDKG01000004.1"/>
</dbReference>
<dbReference type="Proteomes" id="UP000245627">
    <property type="component" value="Unassembled WGS sequence"/>
</dbReference>
<gene>
    <name evidence="1" type="ORF">DC487_11725</name>
</gene>
<evidence type="ECO:0000313" key="1">
    <source>
        <dbReference type="EMBL" id="PVH24783.1"/>
    </source>
</evidence>
<dbReference type="AlphaFoldDB" id="A0A2T8HHA8"/>
<organism evidence="1 2">
    <name type="scientific">Sphingobacterium corticibacter</name>
    <dbReference type="NCBI Taxonomy" id="2171749"/>
    <lineage>
        <taxon>Bacteria</taxon>
        <taxon>Pseudomonadati</taxon>
        <taxon>Bacteroidota</taxon>
        <taxon>Sphingobacteriia</taxon>
        <taxon>Sphingobacteriales</taxon>
        <taxon>Sphingobacteriaceae</taxon>
        <taxon>Sphingobacterium</taxon>
    </lineage>
</organism>
<dbReference type="OrthoDB" id="697994at2"/>
<protein>
    <submittedName>
        <fullName evidence="1">Uncharacterized protein</fullName>
    </submittedName>
</protein>
<name>A0A2T8HHA8_9SPHI</name>